<comment type="catalytic activity">
    <reaction evidence="10">
        <text>an alditol + NADP(+) = an aldose + NADPH + H(+)</text>
        <dbReference type="Rhea" id="RHEA:12789"/>
        <dbReference type="Rhea" id="RHEA-COMP:9554"/>
        <dbReference type="Rhea" id="RHEA-COMP:9555"/>
        <dbReference type="ChEBI" id="CHEBI:15378"/>
        <dbReference type="ChEBI" id="CHEBI:15693"/>
        <dbReference type="ChEBI" id="CHEBI:17522"/>
        <dbReference type="ChEBI" id="CHEBI:57783"/>
        <dbReference type="ChEBI" id="CHEBI:58349"/>
        <dbReference type="EC" id="1.1.1.21"/>
    </reaction>
</comment>
<dbReference type="EC" id="1.1.1.21" evidence="8"/>
<comment type="caution">
    <text evidence="15">The sequence shown here is derived from an EMBL/GenBank/DDBJ whole genome shotgun (WGS) entry which is preliminary data.</text>
</comment>
<feature type="non-terminal residue" evidence="15">
    <location>
        <position position="1"/>
    </location>
</feature>
<evidence type="ECO:0000256" key="1">
    <source>
        <dbReference type="ARBA" id="ARBA00004496"/>
    </source>
</evidence>
<dbReference type="InterPro" id="IPR023210">
    <property type="entry name" value="NADP_OxRdtase_dom"/>
</dbReference>
<evidence type="ECO:0000256" key="7">
    <source>
        <dbReference type="ARBA" id="ARBA00029846"/>
    </source>
</evidence>
<evidence type="ECO:0000256" key="10">
    <source>
        <dbReference type="ARBA" id="ARBA00051000"/>
    </source>
</evidence>
<dbReference type="PIRSF" id="PIRSF000097">
    <property type="entry name" value="AKR"/>
    <property type="match status" value="1"/>
</dbReference>
<evidence type="ECO:0000256" key="13">
    <source>
        <dbReference type="PIRSR" id="PIRSR000097-3"/>
    </source>
</evidence>
<dbReference type="InterPro" id="IPR036812">
    <property type="entry name" value="NAD(P)_OxRdtase_dom_sf"/>
</dbReference>
<comment type="subcellular location">
    <subcellularLocation>
        <location evidence="1">Cytoplasm</location>
    </subcellularLocation>
</comment>
<dbReference type="InterPro" id="IPR018170">
    <property type="entry name" value="Aldo/ket_reductase_CS"/>
</dbReference>
<sequence length="316" mass="36196">MVTYVQLNTTAKMPLVGLGTWQSLAGKVRSAVMTAIDSGYRLFDCAYVYRNESEVGEGIQEKIKEGVVKREDLFIVSKLWCTFYEKPLVKGACQKTLADLKLDYLDLYLMHWPCGFKAGEDLFPKDDNGMCIPNNTDILQTWEAMEELVDAGLVKAIGISNFNREQIERILNKPGLKYKPANNQIECHPYLTQEKLIKYCQSKGIAVTAYCPLGSPDRPWAKPEDPSLLDDPKIKEIAAKHNKTPAQVLLRFQIQRNVIVIPKSVTPQRIVENFKVFDFELTKEEMETLLSFNRNWRICAMNMSKAHKEYPFHAEY</sequence>
<evidence type="ECO:0000256" key="5">
    <source>
        <dbReference type="ARBA" id="ARBA00022857"/>
    </source>
</evidence>
<evidence type="ECO:0000256" key="8">
    <source>
        <dbReference type="ARBA" id="ARBA00038955"/>
    </source>
</evidence>
<dbReference type="Proteomes" id="UP000653271">
    <property type="component" value="Unassembled WGS sequence"/>
</dbReference>
<evidence type="ECO:0000313" key="16">
    <source>
        <dbReference type="Proteomes" id="UP000653271"/>
    </source>
</evidence>
<feature type="binding site" evidence="12">
    <location>
        <position position="111"/>
    </location>
    <ligand>
        <name>substrate</name>
    </ligand>
</feature>
<evidence type="ECO:0000256" key="11">
    <source>
        <dbReference type="PIRSR" id="PIRSR000097-1"/>
    </source>
</evidence>
<comment type="catalytic activity">
    <reaction evidence="9">
        <text>prostaglandin F2alpha + NADP(+) = prostaglandin H2 + NADPH + H(+)</text>
        <dbReference type="Rhea" id="RHEA:45312"/>
        <dbReference type="ChEBI" id="CHEBI:15378"/>
        <dbReference type="ChEBI" id="CHEBI:57404"/>
        <dbReference type="ChEBI" id="CHEBI:57405"/>
        <dbReference type="ChEBI" id="CHEBI:57783"/>
        <dbReference type="ChEBI" id="CHEBI:58349"/>
    </reaction>
</comment>
<dbReference type="AlphaFoldDB" id="A0A850WLP4"/>
<dbReference type="OrthoDB" id="416253at2759"/>
<feature type="non-terminal residue" evidence="15">
    <location>
        <position position="316"/>
    </location>
</feature>
<evidence type="ECO:0000256" key="3">
    <source>
        <dbReference type="ARBA" id="ARBA00011245"/>
    </source>
</evidence>
<dbReference type="PROSITE" id="PS00062">
    <property type="entry name" value="ALDOKETO_REDUCTASE_2"/>
    <property type="match status" value="1"/>
</dbReference>
<dbReference type="GO" id="GO:0016491">
    <property type="term" value="F:oxidoreductase activity"/>
    <property type="evidence" value="ECO:0007669"/>
    <property type="project" value="UniProtKB-KW"/>
</dbReference>
<organism evidence="15 16">
    <name type="scientific">Piaya cayana</name>
    <name type="common">Common squirrel cuckoo</name>
    <dbReference type="NCBI Taxonomy" id="33601"/>
    <lineage>
        <taxon>Eukaryota</taxon>
        <taxon>Metazoa</taxon>
        <taxon>Chordata</taxon>
        <taxon>Craniata</taxon>
        <taxon>Vertebrata</taxon>
        <taxon>Euteleostomi</taxon>
        <taxon>Archelosauria</taxon>
        <taxon>Archosauria</taxon>
        <taxon>Dinosauria</taxon>
        <taxon>Saurischia</taxon>
        <taxon>Theropoda</taxon>
        <taxon>Coelurosauria</taxon>
        <taxon>Aves</taxon>
        <taxon>Neognathae</taxon>
        <taxon>Neoaves</taxon>
        <taxon>Otidimorphae</taxon>
        <taxon>Cuculiformes</taxon>
        <taxon>Coccyzidae</taxon>
        <taxon>Piaya</taxon>
    </lineage>
</organism>
<dbReference type="SUPFAM" id="SSF51430">
    <property type="entry name" value="NAD(P)-linked oxidoreductase"/>
    <property type="match status" value="1"/>
</dbReference>
<evidence type="ECO:0000259" key="14">
    <source>
        <dbReference type="Pfam" id="PF00248"/>
    </source>
</evidence>
<dbReference type="FunFam" id="3.20.20.100:FF:000009">
    <property type="entry name" value="Aldo-keto reductase family 1 member B1"/>
    <property type="match status" value="1"/>
</dbReference>
<dbReference type="PROSITE" id="PS00798">
    <property type="entry name" value="ALDOKETO_REDUCTASE_1"/>
    <property type="match status" value="1"/>
</dbReference>
<evidence type="ECO:0000256" key="6">
    <source>
        <dbReference type="ARBA" id="ARBA00023002"/>
    </source>
</evidence>
<dbReference type="Gene3D" id="3.20.20.100">
    <property type="entry name" value="NADP-dependent oxidoreductase domain"/>
    <property type="match status" value="1"/>
</dbReference>
<name>A0A850WLP4_PIACA</name>
<feature type="site" description="Lowers pKa of active site Tyr" evidence="13">
    <location>
        <position position="78"/>
    </location>
</feature>
<evidence type="ECO:0000256" key="4">
    <source>
        <dbReference type="ARBA" id="ARBA00022490"/>
    </source>
</evidence>
<feature type="domain" description="NADP-dependent oxidoreductase" evidence="14">
    <location>
        <begin position="17"/>
        <end position="291"/>
    </location>
</feature>
<dbReference type="PRINTS" id="PR00069">
    <property type="entry name" value="ALDKETRDTASE"/>
</dbReference>
<dbReference type="InterPro" id="IPR020471">
    <property type="entry name" value="AKR"/>
</dbReference>
<comment type="subunit">
    <text evidence="3">Monomer.</text>
</comment>
<evidence type="ECO:0000256" key="2">
    <source>
        <dbReference type="ARBA" id="ARBA00007905"/>
    </source>
</evidence>
<dbReference type="GO" id="GO:0005737">
    <property type="term" value="C:cytoplasm"/>
    <property type="evidence" value="ECO:0007669"/>
    <property type="project" value="UniProtKB-SubCell"/>
</dbReference>
<keyword evidence="5" id="KW-0521">NADP</keyword>
<dbReference type="PANTHER" id="PTHR11732">
    <property type="entry name" value="ALDO/KETO REDUCTASE"/>
    <property type="match status" value="1"/>
</dbReference>
<comment type="similarity">
    <text evidence="2">Belongs to the aldo/keto reductase family.</text>
</comment>
<keyword evidence="6" id="KW-0560">Oxidoreductase</keyword>
<gene>
    <name evidence="15" type="primary">Akr1b10_0</name>
    <name evidence="15" type="ORF">PIACAY_R00081</name>
</gene>
<dbReference type="Pfam" id="PF00248">
    <property type="entry name" value="Aldo_ket_red"/>
    <property type="match status" value="1"/>
</dbReference>
<dbReference type="PROSITE" id="PS00063">
    <property type="entry name" value="ALDOKETO_REDUCTASE_3"/>
    <property type="match status" value="1"/>
</dbReference>
<reference evidence="15" key="1">
    <citation type="submission" date="2019-09" db="EMBL/GenBank/DDBJ databases">
        <title>Bird 10,000 Genomes (B10K) Project - Family phase.</title>
        <authorList>
            <person name="Zhang G."/>
        </authorList>
    </citation>
    <scope>NUCLEOTIDE SEQUENCE</scope>
    <source>
        <strain evidence="15">B10K-DU-008-47</strain>
        <tissue evidence="15">Mixed tissue sample</tissue>
    </source>
</reference>
<dbReference type="EMBL" id="WAAB01003079">
    <property type="protein sequence ID" value="NWH70754.1"/>
    <property type="molecule type" value="Genomic_DNA"/>
</dbReference>
<evidence type="ECO:0000256" key="12">
    <source>
        <dbReference type="PIRSR" id="PIRSR000097-2"/>
    </source>
</evidence>
<protein>
    <recommendedName>
        <fullName evidence="8">aldose reductase</fullName>
        <ecNumber evidence="8">1.1.1.21</ecNumber>
    </recommendedName>
    <alternativeName>
        <fullName evidence="7">Aldehyde reductase</fullName>
    </alternativeName>
</protein>
<feature type="active site" description="Proton donor" evidence="11">
    <location>
        <position position="49"/>
    </location>
</feature>
<evidence type="ECO:0000313" key="15">
    <source>
        <dbReference type="EMBL" id="NWH70754.1"/>
    </source>
</evidence>
<keyword evidence="4" id="KW-0963">Cytoplasm</keyword>
<accession>A0A850WLP4</accession>
<dbReference type="CDD" id="cd19107">
    <property type="entry name" value="AKR_AKR1B1-19"/>
    <property type="match status" value="1"/>
</dbReference>
<proteinExistence type="inferred from homology"/>
<evidence type="ECO:0000256" key="9">
    <source>
        <dbReference type="ARBA" id="ARBA00050342"/>
    </source>
</evidence>
<keyword evidence="16" id="KW-1185">Reference proteome</keyword>